<dbReference type="InterPro" id="IPR045179">
    <property type="entry name" value="YgfZ/GcvT"/>
</dbReference>
<comment type="subcellular location">
    <subcellularLocation>
        <location evidence="1">Mitochondrion</location>
    </subcellularLocation>
</comment>
<dbReference type="PANTHER" id="PTHR22602">
    <property type="entry name" value="TRANSFERASE CAF17, MITOCHONDRIAL-RELATED"/>
    <property type="match status" value="1"/>
</dbReference>
<dbReference type="NCBIfam" id="TIGR03317">
    <property type="entry name" value="ygfZ_signature"/>
    <property type="match status" value="1"/>
</dbReference>
<dbReference type="GO" id="GO:0005739">
    <property type="term" value="C:mitochondrion"/>
    <property type="evidence" value="ECO:0007669"/>
    <property type="project" value="UniProtKB-SubCell"/>
</dbReference>
<dbReference type="SUPFAM" id="SSF103025">
    <property type="entry name" value="Folate-binding domain"/>
    <property type="match status" value="1"/>
</dbReference>
<keyword evidence="3" id="KW-0496">Mitochondrion</keyword>
<dbReference type="EMBL" id="CAEZSU010000175">
    <property type="protein sequence ID" value="CAB4560054.1"/>
    <property type="molecule type" value="Genomic_DNA"/>
</dbReference>
<dbReference type="PIRSF" id="PIRSF006487">
    <property type="entry name" value="GcvT"/>
    <property type="match status" value="1"/>
</dbReference>
<dbReference type="InterPro" id="IPR027266">
    <property type="entry name" value="TrmE/GcvT-like"/>
</dbReference>
<dbReference type="PANTHER" id="PTHR22602:SF0">
    <property type="entry name" value="TRANSFERASE CAF17, MITOCHONDRIAL-RELATED"/>
    <property type="match status" value="1"/>
</dbReference>
<evidence type="ECO:0000313" key="4">
    <source>
        <dbReference type="EMBL" id="CAB4560054.1"/>
    </source>
</evidence>
<evidence type="ECO:0000256" key="1">
    <source>
        <dbReference type="ARBA" id="ARBA00004173"/>
    </source>
</evidence>
<organism evidence="4">
    <name type="scientific">freshwater metagenome</name>
    <dbReference type="NCBI Taxonomy" id="449393"/>
    <lineage>
        <taxon>unclassified sequences</taxon>
        <taxon>metagenomes</taxon>
        <taxon>ecological metagenomes</taxon>
    </lineage>
</organism>
<evidence type="ECO:0000256" key="2">
    <source>
        <dbReference type="ARBA" id="ARBA00022946"/>
    </source>
</evidence>
<keyword evidence="2" id="KW-0809">Transit peptide</keyword>
<protein>
    <submittedName>
        <fullName evidence="4">Unannotated protein</fullName>
    </submittedName>
</protein>
<dbReference type="GO" id="GO:0016226">
    <property type="term" value="P:iron-sulfur cluster assembly"/>
    <property type="evidence" value="ECO:0007669"/>
    <property type="project" value="TreeGrafter"/>
</dbReference>
<sequence>MHLSGEGATLASVSASSNDQIIAGYEALQGAGGVVVVERDVLSVTGPDAARYLQGQLSQDVVAMVGDSAWSFLLAPTGKVDAWLRVHRIDAESYVLETDPGYGELILTRLKRFLLRTKATITEPRRCALLQHRWDSTLVRLGGDGPEGALVANPVGPLVAGRDELFVDASVGDPLVSVVDAVADEAMIRYRIAHGIPAMGTELTDDTIPGEAGAWVIDASVSFTKGCYTGQELVARIDSRGNNVPHPIRLLKLEGDASLGDEITVDGAAVGTITSITPSLSAELPALALARVGRAVVPGTQVAVGSGPSACAAAVVEPGSVR</sequence>
<accession>A0A6J6D9R3</accession>
<proteinExistence type="predicted"/>
<dbReference type="AlphaFoldDB" id="A0A6J6D9R3"/>
<dbReference type="InterPro" id="IPR017703">
    <property type="entry name" value="YgfZ/GCV_T_CS"/>
</dbReference>
<reference evidence="4" key="1">
    <citation type="submission" date="2020-05" db="EMBL/GenBank/DDBJ databases">
        <authorList>
            <person name="Chiriac C."/>
            <person name="Salcher M."/>
            <person name="Ghai R."/>
            <person name="Kavagutti S V."/>
        </authorList>
    </citation>
    <scope>NUCLEOTIDE SEQUENCE</scope>
</reference>
<name>A0A6J6D9R3_9ZZZZ</name>
<dbReference type="Gene3D" id="3.30.1360.120">
    <property type="entry name" value="Probable tRNA modification gtpase trme, domain 1"/>
    <property type="match status" value="2"/>
</dbReference>
<gene>
    <name evidence="4" type="ORF">UFOPK1495_01442</name>
</gene>
<evidence type="ECO:0000256" key="3">
    <source>
        <dbReference type="ARBA" id="ARBA00023128"/>
    </source>
</evidence>